<keyword evidence="2" id="KW-1185">Reference proteome</keyword>
<dbReference type="STRING" id="460384.SAMN05216313_1743"/>
<proteinExistence type="predicted"/>
<evidence type="ECO:0000313" key="1">
    <source>
        <dbReference type="EMBL" id="SEU22793.1"/>
    </source>
</evidence>
<dbReference type="EMBL" id="FOIM01000074">
    <property type="protein sequence ID" value="SEU22793.1"/>
    <property type="molecule type" value="Genomic_DNA"/>
</dbReference>
<name>A0A1I0KG43_9FIRM</name>
<dbReference type="AlphaFoldDB" id="A0A1I0KG43"/>
<dbReference type="Proteomes" id="UP000198508">
    <property type="component" value="Unassembled WGS sequence"/>
</dbReference>
<organism evidence="1 2">
    <name type="scientific">Enterocloster lavalensis</name>
    <dbReference type="NCBI Taxonomy" id="460384"/>
    <lineage>
        <taxon>Bacteria</taxon>
        <taxon>Bacillati</taxon>
        <taxon>Bacillota</taxon>
        <taxon>Clostridia</taxon>
        <taxon>Lachnospirales</taxon>
        <taxon>Lachnospiraceae</taxon>
        <taxon>Enterocloster</taxon>
    </lineage>
</organism>
<evidence type="ECO:0000313" key="2">
    <source>
        <dbReference type="Proteomes" id="UP000198508"/>
    </source>
</evidence>
<sequence>MKLLYFDAPDLQHVGKNAYRFVNAVSDFATHAKPLRERKNYRENLFARTVDGNAMIDKAYQLVSNA</sequence>
<gene>
    <name evidence="1" type="ORF">SAMN05216313_1743</name>
</gene>
<reference evidence="2" key="1">
    <citation type="submission" date="2016-10" db="EMBL/GenBank/DDBJ databases">
        <authorList>
            <person name="Varghese N."/>
            <person name="Submissions S."/>
        </authorList>
    </citation>
    <scope>NUCLEOTIDE SEQUENCE [LARGE SCALE GENOMIC DNA]</scope>
    <source>
        <strain evidence="2">NLAE-zl-G277</strain>
    </source>
</reference>
<protein>
    <submittedName>
        <fullName evidence="1">Uncharacterized protein</fullName>
    </submittedName>
</protein>
<accession>A0A1I0KG43</accession>